<feature type="transmembrane region" description="Helical" evidence="8">
    <location>
        <begin position="310"/>
        <end position="327"/>
    </location>
</feature>
<dbReference type="RefSeq" id="WP_169584220.1">
    <property type="nucleotide sequence ID" value="NZ_VCQU01000001.1"/>
</dbReference>
<dbReference type="InterPro" id="IPR018584">
    <property type="entry name" value="GT87"/>
</dbReference>
<name>A0A848KBM9_9NOCA</name>
<evidence type="ECO:0000313" key="9">
    <source>
        <dbReference type="EMBL" id="NMN93510.1"/>
    </source>
</evidence>
<feature type="transmembrane region" description="Helical" evidence="8">
    <location>
        <begin position="88"/>
        <end position="112"/>
    </location>
</feature>
<evidence type="ECO:0000256" key="3">
    <source>
        <dbReference type="ARBA" id="ARBA00022679"/>
    </source>
</evidence>
<dbReference type="Pfam" id="PF09594">
    <property type="entry name" value="GT87"/>
    <property type="match status" value="1"/>
</dbReference>
<keyword evidence="10" id="KW-1185">Reference proteome</keyword>
<gene>
    <name evidence="9" type="ORF">FGL95_00485</name>
</gene>
<keyword evidence="2" id="KW-1003">Cell membrane</keyword>
<organism evidence="9 10">
    <name type="scientific">Antrihabitans stalactiti</name>
    <dbReference type="NCBI Taxonomy" id="2584121"/>
    <lineage>
        <taxon>Bacteria</taxon>
        <taxon>Bacillati</taxon>
        <taxon>Actinomycetota</taxon>
        <taxon>Actinomycetes</taxon>
        <taxon>Mycobacteriales</taxon>
        <taxon>Nocardiaceae</taxon>
        <taxon>Antrihabitans</taxon>
    </lineage>
</organism>
<feature type="transmembrane region" description="Helical" evidence="8">
    <location>
        <begin position="124"/>
        <end position="157"/>
    </location>
</feature>
<proteinExistence type="inferred from homology"/>
<feature type="transmembrane region" description="Helical" evidence="8">
    <location>
        <begin position="262"/>
        <end position="281"/>
    </location>
</feature>
<evidence type="ECO:0000256" key="6">
    <source>
        <dbReference type="ARBA" id="ARBA00023136"/>
    </source>
</evidence>
<dbReference type="GO" id="GO:0016758">
    <property type="term" value="F:hexosyltransferase activity"/>
    <property type="evidence" value="ECO:0007669"/>
    <property type="project" value="InterPro"/>
</dbReference>
<feature type="transmembrane region" description="Helical" evidence="8">
    <location>
        <begin position="198"/>
        <end position="216"/>
    </location>
</feature>
<evidence type="ECO:0000256" key="2">
    <source>
        <dbReference type="ARBA" id="ARBA00022475"/>
    </source>
</evidence>
<keyword evidence="4 8" id="KW-0812">Transmembrane</keyword>
<reference evidence="9 10" key="1">
    <citation type="submission" date="2019-05" db="EMBL/GenBank/DDBJ databases">
        <authorList>
            <person name="Lee S.D."/>
        </authorList>
    </citation>
    <scope>NUCLEOTIDE SEQUENCE [LARGE SCALE GENOMIC DNA]</scope>
    <source>
        <strain evidence="9 10">YC2-7</strain>
    </source>
</reference>
<keyword evidence="5 8" id="KW-1133">Transmembrane helix</keyword>
<feature type="transmembrane region" description="Helical" evidence="8">
    <location>
        <begin position="169"/>
        <end position="191"/>
    </location>
</feature>
<dbReference type="AlphaFoldDB" id="A0A848KBM9"/>
<comment type="subcellular location">
    <subcellularLocation>
        <location evidence="1">Cell membrane</location>
        <topology evidence="1">Multi-pass membrane protein</topology>
    </subcellularLocation>
</comment>
<feature type="transmembrane region" description="Helical" evidence="8">
    <location>
        <begin position="334"/>
        <end position="352"/>
    </location>
</feature>
<dbReference type="GO" id="GO:0005886">
    <property type="term" value="C:plasma membrane"/>
    <property type="evidence" value="ECO:0007669"/>
    <property type="project" value="UniProtKB-SubCell"/>
</dbReference>
<comment type="caution">
    <text evidence="9">The sequence shown here is derived from an EMBL/GenBank/DDBJ whole genome shotgun (WGS) entry which is preliminary data.</text>
</comment>
<keyword evidence="6 8" id="KW-0472">Membrane</keyword>
<reference evidence="9 10" key="2">
    <citation type="submission" date="2020-06" db="EMBL/GenBank/DDBJ databases">
        <title>Antribacter stalactiti gen. nov., sp. nov., a new member of the family Nacardiaceae isolated from a cave.</title>
        <authorList>
            <person name="Kim I.S."/>
        </authorList>
    </citation>
    <scope>NUCLEOTIDE SEQUENCE [LARGE SCALE GENOMIC DNA]</scope>
    <source>
        <strain evidence="9 10">YC2-7</strain>
    </source>
</reference>
<evidence type="ECO:0000256" key="1">
    <source>
        <dbReference type="ARBA" id="ARBA00004651"/>
    </source>
</evidence>
<evidence type="ECO:0000256" key="4">
    <source>
        <dbReference type="ARBA" id="ARBA00022692"/>
    </source>
</evidence>
<dbReference type="Proteomes" id="UP000535543">
    <property type="component" value="Unassembled WGS sequence"/>
</dbReference>
<protein>
    <submittedName>
        <fullName evidence="9">DUF2029 domain-containing protein</fullName>
    </submittedName>
</protein>
<evidence type="ECO:0000256" key="5">
    <source>
        <dbReference type="ARBA" id="ARBA00022989"/>
    </source>
</evidence>
<sequence length="398" mass="43305">MRVSTESIRPVLVAVVVAGVLTAVLVQLRGVPLWMADFDVYLAAGNAARQGHSLYDLRIDTAAFSDMKYTYPPFAAVLFEPLTFLSGIVVQSLSVFANALAMGGVLWLALGMAGVTDRRRKASFMAAGIVATMLLTPVLANTALGQVNVLVMLAVLVDFSPAMPKRWRGVATGFVVGVKLLPVLFVAYFVCTGSWKPAARAIVTFLGTVVVGFLVLPADSREYWLRGVVFEANRVADLADVQNQSVPGLIARASYGLSNSVWWLPVSALVAAAGLFGATWAYRRGEELLALTVVAFTGILASPVTWPHHVVWIVPVLVWLWYARWNADSRLPRIVFGLLVLWFVVPTFVLAVPESWRDHQLTVAQQVVVAVSGYFVITVVALALLPVWSRRLRTVEVT</sequence>
<comment type="similarity">
    <text evidence="7">Belongs to the glycosyltransferase 87 family.</text>
</comment>
<evidence type="ECO:0000256" key="8">
    <source>
        <dbReference type="SAM" id="Phobius"/>
    </source>
</evidence>
<feature type="transmembrane region" description="Helical" evidence="8">
    <location>
        <begin position="288"/>
        <end position="304"/>
    </location>
</feature>
<feature type="transmembrane region" description="Helical" evidence="8">
    <location>
        <begin position="12"/>
        <end position="31"/>
    </location>
</feature>
<keyword evidence="3" id="KW-0808">Transferase</keyword>
<accession>A0A848KBM9</accession>
<evidence type="ECO:0000256" key="7">
    <source>
        <dbReference type="ARBA" id="ARBA00024033"/>
    </source>
</evidence>
<dbReference type="EMBL" id="VCQU01000001">
    <property type="protein sequence ID" value="NMN93510.1"/>
    <property type="molecule type" value="Genomic_DNA"/>
</dbReference>
<evidence type="ECO:0000313" key="10">
    <source>
        <dbReference type="Proteomes" id="UP000535543"/>
    </source>
</evidence>
<feature type="transmembrane region" description="Helical" evidence="8">
    <location>
        <begin position="364"/>
        <end position="385"/>
    </location>
</feature>